<feature type="transmembrane region" description="Helical" evidence="7">
    <location>
        <begin position="72"/>
        <end position="93"/>
    </location>
</feature>
<dbReference type="InterPro" id="IPR017850">
    <property type="entry name" value="Alkaline_phosphatase_core_sf"/>
</dbReference>
<evidence type="ECO:0000256" key="2">
    <source>
        <dbReference type="ARBA" id="ARBA00004936"/>
    </source>
</evidence>
<protein>
    <submittedName>
        <fullName evidence="9">LTA synthase family protein</fullName>
    </submittedName>
</protein>
<name>A0A5D6W7V0_9FIRM</name>
<dbReference type="Gene3D" id="3.40.720.10">
    <property type="entry name" value="Alkaline Phosphatase, subunit A"/>
    <property type="match status" value="1"/>
</dbReference>
<feature type="domain" description="Sulfatase N-terminal" evidence="8">
    <location>
        <begin position="311"/>
        <end position="594"/>
    </location>
</feature>
<keyword evidence="10" id="KW-1185">Reference proteome</keyword>
<dbReference type="InterPro" id="IPR050448">
    <property type="entry name" value="OpgB/LTA_synthase_biosynth"/>
</dbReference>
<reference evidence="9 10" key="1">
    <citation type="submission" date="2019-08" db="EMBL/GenBank/DDBJ databases">
        <title>Selenomonas sp. mPRGC5 and Selenomonas sp. mPRGC8 isolated from ruminal fluid of dairy goat (Capra hircus).</title>
        <authorList>
            <person name="Poothong S."/>
            <person name="Nuengjamnong C."/>
            <person name="Tanasupawat S."/>
        </authorList>
    </citation>
    <scope>NUCLEOTIDE SEQUENCE [LARGE SCALE GENOMIC DNA]</scope>
    <source>
        <strain evidence="10">mPRGC5</strain>
    </source>
</reference>
<keyword evidence="5 7" id="KW-1133">Transmembrane helix</keyword>
<dbReference type="GO" id="GO:0005886">
    <property type="term" value="C:plasma membrane"/>
    <property type="evidence" value="ECO:0007669"/>
    <property type="project" value="UniProtKB-SubCell"/>
</dbReference>
<dbReference type="Pfam" id="PF00884">
    <property type="entry name" value="Sulfatase"/>
    <property type="match status" value="1"/>
</dbReference>
<evidence type="ECO:0000256" key="4">
    <source>
        <dbReference type="ARBA" id="ARBA00022692"/>
    </source>
</evidence>
<sequence length="675" mass="75260">MRISRYDTNGNRPQGRLEKYFRNIQQDLKLFFFLLFLLCLYRVAFMGLLANFMGSDVGTGDILQANWTGLRLSLKSAGGFTLLSFVLVTLPGILNPRWSWEKIRLGIGTAASFLLAVLFEARFPYYEEFHMTYGLQVMQGVHDDRSAIFMMMVQEYGLPWRLAIAIALTAVSWYMLKVLLERMGTLALPNMVRTRPVLTMLVLFLATVSFGFVTRFGGGFNYATGINWENAGVTKDEFLNECILDDVQGIYRAIQSEKRMKAGDIYGVKKDQVREMAEKAAALNGTAAVGDDIRPYITRQAPGAKIAKPKHIFIILGESWAQWPMLEKYERLHAADGIKSLAKAPQGYYTQSFMPNGDFTSIAITGMITGLSEVNVRANYQPRSFKEVYPTAMAPQFKELGYQVDFWYGGTPSWDNIRKLALAQGFDHFYGYPDFQAPKTNTWGTNDRNLFAALGKSLGDEPPTVHLIMTTSNHPPYNVDVAAEGFDLEKAKAVVQEIIPDASDPDTLALEIGHYWYMDKVVTEFVRETMAKYPDSLFVITGDHAVRTNPGPKPTMFEFQSVPFVLYGQGVTKDILPANAVGGHTGIAPTLINLIAPKGFTYHAIAPAIGEAPVAFNRGYWLSNQVMGQVENDQTESLPGVAGGDAAAGRAQLDTYLPMMRTLSWWLLEKGTTMN</sequence>
<evidence type="ECO:0000313" key="9">
    <source>
        <dbReference type="EMBL" id="TYZ24077.1"/>
    </source>
</evidence>
<dbReference type="CDD" id="cd16015">
    <property type="entry name" value="LTA_synthase"/>
    <property type="match status" value="1"/>
</dbReference>
<comment type="subcellular location">
    <subcellularLocation>
        <location evidence="1">Cell membrane</location>
        <topology evidence="1">Multi-pass membrane protein</topology>
    </subcellularLocation>
</comment>
<dbReference type="OrthoDB" id="9777768at2"/>
<dbReference type="PANTHER" id="PTHR47371">
    <property type="entry name" value="LIPOTEICHOIC ACID SYNTHASE"/>
    <property type="match status" value="1"/>
</dbReference>
<dbReference type="Proteomes" id="UP000323646">
    <property type="component" value="Unassembled WGS sequence"/>
</dbReference>
<dbReference type="AlphaFoldDB" id="A0A5D6W7V0"/>
<dbReference type="PANTHER" id="PTHR47371:SF3">
    <property type="entry name" value="PHOSPHOGLYCEROL TRANSFERASE I"/>
    <property type="match status" value="1"/>
</dbReference>
<feature type="transmembrane region" description="Helical" evidence="7">
    <location>
        <begin position="30"/>
        <end position="52"/>
    </location>
</feature>
<comment type="caution">
    <text evidence="9">The sequence shown here is derived from an EMBL/GenBank/DDBJ whole genome shotgun (WGS) entry which is preliminary data.</text>
</comment>
<evidence type="ECO:0000256" key="3">
    <source>
        <dbReference type="ARBA" id="ARBA00022475"/>
    </source>
</evidence>
<dbReference type="RefSeq" id="WP_149170989.1">
    <property type="nucleotide sequence ID" value="NZ_VTOY01000002.1"/>
</dbReference>
<comment type="pathway">
    <text evidence="2">Cell wall biogenesis; lipoteichoic acid biosynthesis.</text>
</comment>
<evidence type="ECO:0000256" key="5">
    <source>
        <dbReference type="ARBA" id="ARBA00022989"/>
    </source>
</evidence>
<evidence type="ECO:0000256" key="6">
    <source>
        <dbReference type="ARBA" id="ARBA00023136"/>
    </source>
</evidence>
<proteinExistence type="predicted"/>
<keyword evidence="3" id="KW-1003">Cell membrane</keyword>
<dbReference type="SUPFAM" id="SSF53649">
    <property type="entry name" value="Alkaline phosphatase-like"/>
    <property type="match status" value="1"/>
</dbReference>
<dbReference type="InterPro" id="IPR000917">
    <property type="entry name" value="Sulfatase_N"/>
</dbReference>
<evidence type="ECO:0000256" key="1">
    <source>
        <dbReference type="ARBA" id="ARBA00004651"/>
    </source>
</evidence>
<keyword evidence="6 7" id="KW-0472">Membrane</keyword>
<feature type="transmembrane region" description="Helical" evidence="7">
    <location>
        <begin position="158"/>
        <end position="176"/>
    </location>
</feature>
<evidence type="ECO:0000256" key="7">
    <source>
        <dbReference type="SAM" id="Phobius"/>
    </source>
</evidence>
<keyword evidence="4 7" id="KW-0812">Transmembrane</keyword>
<feature type="transmembrane region" description="Helical" evidence="7">
    <location>
        <begin position="197"/>
        <end position="217"/>
    </location>
</feature>
<organism evidence="9 10">
    <name type="scientific">Selenomonas ruminis</name>
    <dbReference type="NCBI Taxonomy" id="2593411"/>
    <lineage>
        <taxon>Bacteria</taxon>
        <taxon>Bacillati</taxon>
        <taxon>Bacillota</taxon>
        <taxon>Negativicutes</taxon>
        <taxon>Selenomonadales</taxon>
        <taxon>Selenomonadaceae</taxon>
        <taxon>Selenomonas</taxon>
    </lineage>
</organism>
<evidence type="ECO:0000313" key="10">
    <source>
        <dbReference type="Proteomes" id="UP000323646"/>
    </source>
</evidence>
<dbReference type="EMBL" id="VTOY01000002">
    <property type="protein sequence ID" value="TYZ24077.1"/>
    <property type="molecule type" value="Genomic_DNA"/>
</dbReference>
<evidence type="ECO:0000259" key="8">
    <source>
        <dbReference type="Pfam" id="PF00884"/>
    </source>
</evidence>
<accession>A0A5D6W7V0</accession>
<gene>
    <name evidence="9" type="ORF">FZ040_04995</name>
</gene>
<feature type="transmembrane region" description="Helical" evidence="7">
    <location>
        <begin position="105"/>
        <end position="125"/>
    </location>
</feature>